<protein>
    <recommendedName>
        <fullName evidence="4">Flagellar FliJ protein</fullName>
    </recommendedName>
</protein>
<dbReference type="EMBL" id="JANPWB010000009">
    <property type="protein sequence ID" value="KAJ1155873.1"/>
    <property type="molecule type" value="Genomic_DNA"/>
</dbReference>
<accession>A0AAV7RV77</accession>
<organism evidence="2 3">
    <name type="scientific">Pleurodeles waltl</name>
    <name type="common">Iberian ribbed newt</name>
    <dbReference type="NCBI Taxonomy" id="8319"/>
    <lineage>
        <taxon>Eukaryota</taxon>
        <taxon>Metazoa</taxon>
        <taxon>Chordata</taxon>
        <taxon>Craniata</taxon>
        <taxon>Vertebrata</taxon>
        <taxon>Euteleostomi</taxon>
        <taxon>Amphibia</taxon>
        <taxon>Batrachia</taxon>
        <taxon>Caudata</taxon>
        <taxon>Salamandroidea</taxon>
        <taxon>Salamandridae</taxon>
        <taxon>Pleurodelinae</taxon>
        <taxon>Pleurodeles</taxon>
    </lineage>
</organism>
<comment type="caution">
    <text evidence="2">The sequence shown here is derived from an EMBL/GenBank/DDBJ whole genome shotgun (WGS) entry which is preliminary data.</text>
</comment>
<proteinExistence type="predicted"/>
<reference evidence="2" key="1">
    <citation type="journal article" date="2022" name="bioRxiv">
        <title>Sequencing and chromosome-scale assembly of the giantPleurodeles waltlgenome.</title>
        <authorList>
            <person name="Brown T."/>
            <person name="Elewa A."/>
            <person name="Iarovenko S."/>
            <person name="Subramanian E."/>
            <person name="Araus A.J."/>
            <person name="Petzold A."/>
            <person name="Susuki M."/>
            <person name="Suzuki K.-i.T."/>
            <person name="Hayashi T."/>
            <person name="Toyoda A."/>
            <person name="Oliveira C."/>
            <person name="Osipova E."/>
            <person name="Leigh N.D."/>
            <person name="Simon A."/>
            <person name="Yun M.H."/>
        </authorList>
    </citation>
    <scope>NUCLEOTIDE SEQUENCE</scope>
    <source>
        <strain evidence="2">20211129_DDA</strain>
        <tissue evidence="2">Liver</tissue>
    </source>
</reference>
<evidence type="ECO:0008006" key="4">
    <source>
        <dbReference type="Google" id="ProtNLM"/>
    </source>
</evidence>
<evidence type="ECO:0000256" key="1">
    <source>
        <dbReference type="SAM" id="MobiDB-lite"/>
    </source>
</evidence>
<feature type="region of interest" description="Disordered" evidence="1">
    <location>
        <begin position="80"/>
        <end position="107"/>
    </location>
</feature>
<evidence type="ECO:0000313" key="3">
    <source>
        <dbReference type="Proteomes" id="UP001066276"/>
    </source>
</evidence>
<gene>
    <name evidence="2" type="ORF">NDU88_008598</name>
</gene>
<evidence type="ECO:0000313" key="2">
    <source>
        <dbReference type="EMBL" id="KAJ1155873.1"/>
    </source>
</evidence>
<name>A0AAV7RV77_PLEWA</name>
<dbReference type="AlphaFoldDB" id="A0AAV7RV77"/>
<sequence length="107" mass="12131">MKMCAAKWSRAARVDKAARVDCKQRAPKESRAALYGSQVQAAKVDEASRVQFERERQRLAGLLRVVHRYEQQSLAKAAWVEEERSKRQREKGKQCRSGQLTAVSGKG</sequence>
<keyword evidence="3" id="KW-1185">Reference proteome</keyword>
<feature type="compositionally biased region" description="Polar residues" evidence="1">
    <location>
        <begin position="96"/>
        <end position="107"/>
    </location>
</feature>
<dbReference type="Proteomes" id="UP001066276">
    <property type="component" value="Chromosome 5"/>
</dbReference>